<reference evidence="2" key="1">
    <citation type="journal article" date="2017" name="Proc. Natl. Acad. Sci. U.S.A.">
        <title>Simulation of Deepwater Horizon oil plume reveals substrate specialization within a complex community of hydrocarbon-degraders.</title>
        <authorList>
            <person name="Hu P."/>
            <person name="Dubinsky E.A."/>
            <person name="Probst A.J."/>
            <person name="Wang J."/>
            <person name="Sieber C.M.K."/>
            <person name="Tom L.M."/>
            <person name="Gardinali P."/>
            <person name="Banfield J.F."/>
            <person name="Atlas R.M."/>
            <person name="Andersen G.L."/>
        </authorList>
    </citation>
    <scope>NUCLEOTIDE SEQUENCE [LARGE SCALE GENOMIC DNA]</scope>
</reference>
<dbReference type="AlphaFoldDB" id="A0A1Y5F7S4"/>
<evidence type="ECO:0000313" key="2">
    <source>
        <dbReference type="Proteomes" id="UP000196531"/>
    </source>
</evidence>
<proteinExistence type="predicted"/>
<comment type="caution">
    <text evidence="1">The sequence shown here is derived from an EMBL/GenBank/DDBJ whole genome shotgun (WGS) entry which is preliminary data.</text>
</comment>
<sequence>MESNVFSLKFNKEAELNFKVFAQLVMKSEVEKATRMLRDLLEVGYDEASELTGKVFENYNDNPNSLMEMMQVRELLNTGKNNDALVIVQKLFGASGLVSVNILEKMKAQLQN</sequence>
<accession>A0A1Y5F7S4</accession>
<organism evidence="1 2">
    <name type="scientific">Halobacteriovorax marinus</name>
    <dbReference type="NCBI Taxonomy" id="97084"/>
    <lineage>
        <taxon>Bacteria</taxon>
        <taxon>Pseudomonadati</taxon>
        <taxon>Bdellovibrionota</taxon>
        <taxon>Bacteriovoracia</taxon>
        <taxon>Bacteriovoracales</taxon>
        <taxon>Halobacteriovoraceae</taxon>
        <taxon>Halobacteriovorax</taxon>
    </lineage>
</organism>
<dbReference type="Proteomes" id="UP000196531">
    <property type="component" value="Unassembled WGS sequence"/>
</dbReference>
<gene>
    <name evidence="1" type="ORF">A9Q84_11395</name>
</gene>
<evidence type="ECO:0000313" key="1">
    <source>
        <dbReference type="EMBL" id="OUR96933.1"/>
    </source>
</evidence>
<name>A0A1Y5F7S4_9BACT</name>
<dbReference type="EMBL" id="MAAO01000006">
    <property type="protein sequence ID" value="OUR96933.1"/>
    <property type="molecule type" value="Genomic_DNA"/>
</dbReference>
<protein>
    <submittedName>
        <fullName evidence="1">Uncharacterized protein</fullName>
    </submittedName>
</protein>